<evidence type="ECO:0000313" key="2">
    <source>
        <dbReference type="Proteomes" id="UP000284547"/>
    </source>
</evidence>
<accession>A0A411Z0B2</accession>
<dbReference type="InterPro" id="IPR012863">
    <property type="entry name" value="DUF1636"/>
</dbReference>
<keyword evidence="2" id="KW-1185">Reference proteome</keyword>
<dbReference type="Proteomes" id="UP000284547">
    <property type="component" value="Unassembled WGS sequence"/>
</dbReference>
<reference evidence="1 2" key="1">
    <citation type="submission" date="2018-08" db="EMBL/GenBank/DDBJ databases">
        <title>Flavobacterium tibetense sp. nov., isolated from a wetland YonghuCo on Tibetan Plateau.</title>
        <authorList>
            <person name="Phurbu D."/>
            <person name="Lu H."/>
            <person name="Xing P."/>
        </authorList>
    </citation>
    <scope>NUCLEOTIDE SEQUENCE [LARGE SCALE GENOMIC DNA]</scope>
    <source>
        <strain evidence="1 2">DJC</strain>
    </source>
</reference>
<dbReference type="OrthoDB" id="8364077at2"/>
<sequence length="150" mass="15909">MDDKPRRPVATPSYSVAQSAPHQILVCKACKHTGSSCEPGFALLKKLRTAIAAAGLSDDFEVSGTACLAGCVPDHGGPCVVGWRANSKATWLFGDIDPAQPIDDLVEFARLYAALDDGWMAGRDCPPRLCDNTLARIPAAMIVTRKGAIQ</sequence>
<dbReference type="Gene3D" id="3.40.30.10">
    <property type="entry name" value="Glutaredoxin"/>
    <property type="match status" value="1"/>
</dbReference>
<evidence type="ECO:0000313" key="1">
    <source>
        <dbReference type="EMBL" id="RGP36513.1"/>
    </source>
</evidence>
<comment type="caution">
    <text evidence="1">The sequence shown here is derived from an EMBL/GenBank/DDBJ whole genome shotgun (WGS) entry which is preliminary data.</text>
</comment>
<dbReference type="Pfam" id="PF07845">
    <property type="entry name" value="DUF1636"/>
    <property type="match status" value="1"/>
</dbReference>
<dbReference type="RefSeq" id="WP_118153899.1">
    <property type="nucleotide sequence ID" value="NZ_QWEY01000008.1"/>
</dbReference>
<organism evidence="1 2">
    <name type="scientific">Pseudotabrizicola alkalilacus</name>
    <dbReference type="NCBI Taxonomy" id="2305252"/>
    <lineage>
        <taxon>Bacteria</taxon>
        <taxon>Pseudomonadati</taxon>
        <taxon>Pseudomonadota</taxon>
        <taxon>Alphaproteobacteria</taxon>
        <taxon>Rhodobacterales</taxon>
        <taxon>Paracoccaceae</taxon>
        <taxon>Pseudotabrizicola</taxon>
    </lineage>
</organism>
<protein>
    <submittedName>
        <fullName evidence="1">DUF1636 domain-containing protein</fullName>
    </submittedName>
</protein>
<proteinExistence type="predicted"/>
<dbReference type="AlphaFoldDB" id="A0A411Z0B2"/>
<name>A0A411Z0B2_9RHOB</name>
<gene>
    <name evidence="1" type="ORF">D1012_15100</name>
</gene>
<dbReference type="EMBL" id="QWEY01000008">
    <property type="protein sequence ID" value="RGP36513.1"/>
    <property type="molecule type" value="Genomic_DNA"/>
</dbReference>